<evidence type="ECO:0000313" key="4">
    <source>
        <dbReference type="Proteomes" id="UP000037923"/>
    </source>
</evidence>
<evidence type="ECO:0000313" key="3">
    <source>
        <dbReference type="EMBL" id="KPA76244.1"/>
    </source>
</evidence>
<dbReference type="Proteomes" id="UP000037923">
    <property type="component" value="Unassembled WGS sequence"/>
</dbReference>
<name>A0A0N0VDQ7_LEPPY</name>
<keyword evidence="4" id="KW-1185">Reference proteome</keyword>
<comment type="caution">
    <text evidence="3">The sequence shown here is derived from an EMBL/GenBank/DDBJ whole genome shotgun (WGS) entry which is preliminary data.</text>
</comment>
<feature type="region of interest" description="Disordered" evidence="2">
    <location>
        <begin position="236"/>
        <end position="262"/>
    </location>
</feature>
<keyword evidence="1" id="KW-0175">Coiled coil</keyword>
<dbReference type="OrthoDB" id="273837at2759"/>
<reference evidence="3 4" key="1">
    <citation type="submission" date="2015-07" db="EMBL/GenBank/DDBJ databases">
        <title>High-quality genome of monoxenous trypanosomatid Leptomonas pyrrhocoris.</title>
        <authorList>
            <person name="Flegontov P."/>
            <person name="Butenko A."/>
            <person name="Firsov S."/>
            <person name="Vlcek C."/>
            <person name="Logacheva M.D."/>
            <person name="Field M."/>
            <person name="Filatov D."/>
            <person name="Flegontova O."/>
            <person name="Gerasimov E."/>
            <person name="Jackson A.P."/>
            <person name="Kelly S."/>
            <person name="Opperdoes F."/>
            <person name="O'Reilly A."/>
            <person name="Votypka J."/>
            <person name="Yurchenko V."/>
            <person name="Lukes J."/>
        </authorList>
    </citation>
    <scope>NUCLEOTIDE SEQUENCE [LARGE SCALE GENOMIC DNA]</scope>
    <source>
        <strain evidence="3">H10</strain>
    </source>
</reference>
<gene>
    <name evidence="3" type="ORF">ABB37_07987</name>
</gene>
<dbReference type="VEuPathDB" id="TriTrypDB:LpyrH10_21_1230"/>
<organism evidence="3 4">
    <name type="scientific">Leptomonas pyrrhocoris</name>
    <name type="common">Firebug parasite</name>
    <dbReference type="NCBI Taxonomy" id="157538"/>
    <lineage>
        <taxon>Eukaryota</taxon>
        <taxon>Discoba</taxon>
        <taxon>Euglenozoa</taxon>
        <taxon>Kinetoplastea</taxon>
        <taxon>Metakinetoplastina</taxon>
        <taxon>Trypanosomatida</taxon>
        <taxon>Trypanosomatidae</taxon>
        <taxon>Leishmaniinae</taxon>
        <taxon>Leptomonas</taxon>
    </lineage>
</organism>
<feature type="compositionally biased region" description="Polar residues" evidence="2">
    <location>
        <begin position="247"/>
        <end position="262"/>
    </location>
</feature>
<dbReference type="RefSeq" id="XP_015654683.1">
    <property type="nucleotide sequence ID" value="XM_015806812.1"/>
</dbReference>
<feature type="region of interest" description="Disordered" evidence="2">
    <location>
        <begin position="81"/>
        <end position="122"/>
    </location>
</feature>
<dbReference type="GeneID" id="26908272"/>
<dbReference type="AlphaFoldDB" id="A0A0N0VDQ7"/>
<sequence length="730" mass="78000">MSAFRNAEQQLHAAQRQETQLSEMLRAAQQRTVYRTREFAAAEARLREATEQLAATQSLCHYLASQIALHAKCQRSALLLTPSSTSNGTPPPSRTSSASDVEGNRHEAQLPSSREQQQQQQQQQLCWMDPYSVLHVPSGKVFSYDLVTAFGADALDDPPENEGIREGEGCEDRRADDSVLCDEDGVFDGVRTRASLVSLLKDVVHDALQGFHYTLLETRTSSTAVYSDTLFTSTSSKRSAEGEDSCEQQTHVDTGRLPSQQSVTTGQLTHRLLELLQTEAVQCGTQRLSVSFAVGRVAKSSVAAAAHIEDLLRPLVDQQNAPSRGGLRRSGGAARQTVSTVLMDAVMCEAEDDGERCPRGASPWRRGTVSHGTARRSSSRARFSPINANITQQHATAASKPLPAPFSCTTAATTTLTGVQVRSLAEVDDWLERVGLPPFKTDDSVGAWSSAPCIVLVGVDSQDAAGKVHKSLLRIVSDAAFTASLPATELARGAPAKGDTASKRGASDNALHHTSPPQALTSLFGCFMLHAVAAVLRAAYKPQGLTNTSEDAPALLSFAALHEGDGGDDEAPDLESFVEQLLAQPHSSPSATEIRAAVLSIVNCPDEVGNHCATAAAAAAVEGRTTQDISAEWRLWAALLRPVFGGNSKALWLHTARSAADASSTDGLYKTGERGVPFRPDKGRRRSEAAPFSADAALGLCALFCRLVRHAAVPSAVSADLDRLLREGRL</sequence>
<feature type="coiled-coil region" evidence="1">
    <location>
        <begin position="4"/>
        <end position="59"/>
    </location>
</feature>
<dbReference type="OMA" id="HGYHYTL"/>
<feature type="region of interest" description="Disordered" evidence="2">
    <location>
        <begin position="353"/>
        <end position="383"/>
    </location>
</feature>
<protein>
    <submittedName>
        <fullName evidence="3">Uncharacterized protein</fullName>
    </submittedName>
</protein>
<evidence type="ECO:0000256" key="2">
    <source>
        <dbReference type="SAM" id="MobiDB-lite"/>
    </source>
</evidence>
<accession>A0A0N0VDQ7</accession>
<proteinExistence type="predicted"/>
<dbReference type="EMBL" id="LGTL01000021">
    <property type="protein sequence ID" value="KPA76244.1"/>
    <property type="molecule type" value="Genomic_DNA"/>
</dbReference>
<evidence type="ECO:0000256" key="1">
    <source>
        <dbReference type="SAM" id="Coils"/>
    </source>
</evidence>
<feature type="region of interest" description="Disordered" evidence="2">
    <location>
        <begin position="492"/>
        <end position="514"/>
    </location>
</feature>